<dbReference type="Proteomes" id="UP000298416">
    <property type="component" value="Unassembled WGS sequence"/>
</dbReference>
<evidence type="ECO:0000256" key="4">
    <source>
        <dbReference type="ARBA" id="ARBA00022741"/>
    </source>
</evidence>
<reference evidence="11" key="1">
    <citation type="submission" date="2018-01" db="EMBL/GenBank/DDBJ databases">
        <authorList>
            <person name="Mao J.F."/>
        </authorList>
    </citation>
    <scope>NUCLEOTIDE SEQUENCE</scope>
    <source>
        <strain evidence="11">Huo1</strain>
        <tissue evidence="11">Leaf</tissue>
    </source>
</reference>
<sequence>MAAAINVLVQNMFNVMKEDYFLVEGLDGDAQQLQTTLRLIQAYVDDAANKSITEKAVQVWLTKLEDVAFNADNVLDKLSYTLLQKKVNEMKAPNPSSKALVKLLLSCFSAFTDMLHRRNMAHTIKNINADFESMNKRATCLGLQSILLNAPVAAPTSIDTNSITCDPIFVGRDDDVSEVVDVLTHIPQDQIISIVALVGMGGMGKTTLTRNVFNHERLKTFGSRIWVHVSQTFDPISLYNKIHSTLASTNGDRVERVEHEEAIMNKLQEDLRSKTYLLVLDDVWNEDIPKWEGFINNMKGVSSTKGNGIIITTRMVNVDSIVDPFRIHRVNGLSDEQCWSIIKTRSFDENVEVPSGFETIGKEIAKRCQGLPLAANVVGGVLRRCKSIQYWRSIKENWLSDGEGGEDISKILKLSYDHLSSPSLKKCFAFCSIFPKGWIIKKDELIELWMAEGFLQPSRRDDMESVGYMFFNVLLQNSLLQAAEGVYRGREKNYVMHDLVHDLASSNNNADGSALVRYTFHEKESSHIPEEVSRNLRTLCLGYGTSVTIFSDFKCLHNLTLYGRNYKELSISIKELIHLRNLNISDTSIDNIPEWIGELHHLQTFRAEILELKKLPSTLKYLINLRHLHLWSTTELPAEIGKLTSLQTLGYFSVGKEKGYQIEELGSLKNLKGSLCIQNLERVRDKEEAMKANMLQKTNLSGLTFVWNEDSDADRNDESVLEGLQPHANLKVLEIRGYKGKTFPTWCKKMAVRNGSQGSWVPLHNLIEISLWYCSECEEIPMLDHSLPNLKSLSLDNLKKVRSINFSFKNLKSLYINGLERLQCLPESIFCNNQSLSNLWIGECPVLSELPDGLDTLKSLEELTIRDCPNLKWIKNPSRGAKKYQYQGILRKLRIEGCEKLVEFPHQVLESSAPKIKILELEELRSLKNLPMLIDCLAKSSPCLEELTIRGVPNFMASGFIESWDLGRLKELKIDVSVEWSRENSVAIGETVEGMLQGCANSLRILVLKGVDNWEWMPQSFQHLTALSSLMLENIGVQELPQSIQHITTLFLLVLENIGIQELPQWLGNLSSMEILIIVGCKKLRCLPSVDALKRLAHLRIKDCLELCIDSEWRNHPNLDIQVDGIDI</sequence>
<organism evidence="11">
    <name type="scientific">Salvia splendens</name>
    <name type="common">Scarlet sage</name>
    <dbReference type="NCBI Taxonomy" id="180675"/>
    <lineage>
        <taxon>Eukaryota</taxon>
        <taxon>Viridiplantae</taxon>
        <taxon>Streptophyta</taxon>
        <taxon>Embryophyta</taxon>
        <taxon>Tracheophyta</taxon>
        <taxon>Spermatophyta</taxon>
        <taxon>Magnoliopsida</taxon>
        <taxon>eudicotyledons</taxon>
        <taxon>Gunneridae</taxon>
        <taxon>Pentapetalae</taxon>
        <taxon>asterids</taxon>
        <taxon>lamiids</taxon>
        <taxon>Lamiales</taxon>
        <taxon>Lamiaceae</taxon>
        <taxon>Nepetoideae</taxon>
        <taxon>Mentheae</taxon>
        <taxon>Salviinae</taxon>
        <taxon>Salvia</taxon>
        <taxon>Salvia subgen. Calosphace</taxon>
        <taxon>core Calosphace</taxon>
    </lineage>
</organism>
<proteinExistence type="inferred from homology"/>
<feature type="domain" description="Disease resistance protein winged helix" evidence="9">
    <location>
        <begin position="433"/>
        <end position="504"/>
    </location>
</feature>
<dbReference type="GO" id="GO:0006952">
    <property type="term" value="P:defense response"/>
    <property type="evidence" value="ECO:0007669"/>
    <property type="project" value="UniProtKB-KW"/>
</dbReference>
<comment type="caution">
    <text evidence="11">The sequence shown here is derived from an EMBL/GenBank/DDBJ whole genome shotgun (WGS) entry which is preliminary data.</text>
</comment>
<feature type="domain" description="R13L1/DRL21-like LRR repeat region" evidence="10">
    <location>
        <begin position="662"/>
        <end position="797"/>
    </location>
</feature>
<dbReference type="OrthoDB" id="1896560at2759"/>
<evidence type="ECO:0000259" key="9">
    <source>
        <dbReference type="Pfam" id="PF23559"/>
    </source>
</evidence>
<evidence type="ECO:0000313" key="11">
    <source>
        <dbReference type="EMBL" id="KAG6393519.1"/>
    </source>
</evidence>
<evidence type="ECO:0000256" key="3">
    <source>
        <dbReference type="ARBA" id="ARBA00022737"/>
    </source>
</evidence>
<keyword evidence="2" id="KW-0433">Leucine-rich repeat</keyword>
<evidence type="ECO:0000259" key="10">
    <source>
        <dbReference type="Pfam" id="PF25019"/>
    </source>
</evidence>
<name>A0A8X8WG82_SALSN</name>
<dbReference type="GO" id="GO:0043531">
    <property type="term" value="F:ADP binding"/>
    <property type="evidence" value="ECO:0007669"/>
    <property type="project" value="InterPro"/>
</dbReference>
<evidence type="ECO:0000259" key="7">
    <source>
        <dbReference type="Pfam" id="PF00931"/>
    </source>
</evidence>
<dbReference type="FunFam" id="1.10.10.10:FF:000322">
    <property type="entry name" value="Probable disease resistance protein At1g63360"/>
    <property type="match status" value="1"/>
</dbReference>
<dbReference type="Pfam" id="PF00931">
    <property type="entry name" value="NB-ARC"/>
    <property type="match status" value="1"/>
</dbReference>
<keyword evidence="5" id="KW-0611">Plant defense</keyword>
<dbReference type="InterPro" id="IPR041118">
    <property type="entry name" value="Rx_N"/>
</dbReference>
<dbReference type="GO" id="GO:0005524">
    <property type="term" value="F:ATP binding"/>
    <property type="evidence" value="ECO:0007669"/>
    <property type="project" value="UniProtKB-KW"/>
</dbReference>
<reference evidence="11" key="2">
    <citation type="submission" date="2020-08" db="EMBL/GenBank/DDBJ databases">
        <title>Plant Genome Project.</title>
        <authorList>
            <person name="Zhang R.-G."/>
        </authorList>
    </citation>
    <scope>NUCLEOTIDE SEQUENCE</scope>
    <source>
        <strain evidence="11">Huo1</strain>
        <tissue evidence="11">Leaf</tissue>
    </source>
</reference>
<dbReference type="Pfam" id="PF18052">
    <property type="entry name" value="Rx_N"/>
    <property type="match status" value="1"/>
</dbReference>
<dbReference type="Pfam" id="PF23559">
    <property type="entry name" value="WHD_DRP"/>
    <property type="match status" value="1"/>
</dbReference>
<feature type="domain" description="NB-ARC" evidence="7">
    <location>
        <begin position="173"/>
        <end position="351"/>
    </location>
</feature>
<comment type="similarity">
    <text evidence="1">Belongs to the disease resistance NB-LRR family.</text>
</comment>
<evidence type="ECO:0000313" key="12">
    <source>
        <dbReference type="Proteomes" id="UP000298416"/>
    </source>
</evidence>
<evidence type="ECO:0000256" key="6">
    <source>
        <dbReference type="ARBA" id="ARBA00022840"/>
    </source>
</evidence>
<evidence type="ECO:0000256" key="1">
    <source>
        <dbReference type="ARBA" id="ARBA00008894"/>
    </source>
</evidence>
<accession>A0A8X8WG82</accession>
<keyword evidence="3" id="KW-0677">Repeat</keyword>
<evidence type="ECO:0000256" key="2">
    <source>
        <dbReference type="ARBA" id="ARBA00022614"/>
    </source>
</evidence>
<keyword evidence="4" id="KW-0547">Nucleotide-binding</keyword>
<keyword evidence="6" id="KW-0067">ATP-binding</keyword>
<evidence type="ECO:0000259" key="8">
    <source>
        <dbReference type="Pfam" id="PF18052"/>
    </source>
</evidence>
<keyword evidence="12" id="KW-1185">Reference proteome</keyword>
<dbReference type="EMBL" id="PNBA02000018">
    <property type="protein sequence ID" value="KAG6393519.1"/>
    <property type="molecule type" value="Genomic_DNA"/>
</dbReference>
<dbReference type="AlphaFoldDB" id="A0A8X8WG82"/>
<dbReference type="InterPro" id="IPR058922">
    <property type="entry name" value="WHD_DRP"/>
</dbReference>
<dbReference type="InterPro" id="IPR056789">
    <property type="entry name" value="LRR_R13L1-DRL21"/>
</dbReference>
<dbReference type="PANTHER" id="PTHR36766:SF70">
    <property type="entry name" value="DISEASE RESISTANCE PROTEIN RGA4"/>
    <property type="match status" value="1"/>
</dbReference>
<gene>
    <name evidence="11" type="ORF">SASPL_147762</name>
</gene>
<dbReference type="Pfam" id="PF25019">
    <property type="entry name" value="LRR_R13L1-DRL21"/>
    <property type="match status" value="1"/>
</dbReference>
<dbReference type="PANTHER" id="PTHR36766">
    <property type="entry name" value="PLANT BROAD-SPECTRUM MILDEW RESISTANCE PROTEIN RPW8"/>
    <property type="match status" value="1"/>
</dbReference>
<evidence type="ECO:0000256" key="5">
    <source>
        <dbReference type="ARBA" id="ARBA00022821"/>
    </source>
</evidence>
<evidence type="ECO:0008006" key="13">
    <source>
        <dbReference type="Google" id="ProtNLM"/>
    </source>
</evidence>
<feature type="domain" description="Disease resistance N-terminal" evidence="8">
    <location>
        <begin position="4"/>
        <end position="91"/>
    </location>
</feature>
<protein>
    <recommendedName>
        <fullName evidence="13">Disease resistance protein RPM1</fullName>
    </recommendedName>
</protein>
<dbReference type="InterPro" id="IPR002182">
    <property type="entry name" value="NB-ARC"/>
</dbReference>